<dbReference type="RefSeq" id="WP_183297330.1">
    <property type="nucleotide sequence ID" value="NZ_JACHVX010000005.1"/>
</dbReference>
<dbReference type="Proteomes" id="UP000518206">
    <property type="component" value="Unassembled WGS sequence"/>
</dbReference>
<organism evidence="6 7">
    <name type="scientific">Cellulomonas cellasea</name>
    <dbReference type="NCBI Taxonomy" id="43670"/>
    <lineage>
        <taxon>Bacteria</taxon>
        <taxon>Bacillati</taxon>
        <taxon>Actinomycetota</taxon>
        <taxon>Actinomycetes</taxon>
        <taxon>Micrococcales</taxon>
        <taxon>Cellulomonadaceae</taxon>
        <taxon>Cellulomonas</taxon>
    </lineage>
</organism>
<name>A0A7W4UI16_9CELL</name>
<dbReference type="InterPro" id="IPR009057">
    <property type="entry name" value="Homeodomain-like_sf"/>
</dbReference>
<dbReference type="InterPro" id="IPR001647">
    <property type="entry name" value="HTH_TetR"/>
</dbReference>
<dbReference type="AlphaFoldDB" id="A0A7W4UI16"/>
<sequence>MTRATAPAPERTSAARERLLRTASRLFYTEGIHAVGVDRIVAEAQVTRATFYRHFAGKEELVVAYLRAQDDGVRARLGVEPQDPKDAAALLRAMVEGMGGEICRTGFRGCPFINAAAEYPDPAHPVHAAVVEHRAWLEGVAHHALERSGHPDAAGAARTFMMLRDGAMVAGYLDDARRASDGLRAAVESLVSAGSADRAIVADDTVVDGGPSAAPRR</sequence>
<dbReference type="PROSITE" id="PS50977">
    <property type="entry name" value="HTH_TETR_2"/>
    <property type="match status" value="1"/>
</dbReference>
<dbReference type="SUPFAM" id="SSF46689">
    <property type="entry name" value="Homeodomain-like"/>
    <property type="match status" value="1"/>
</dbReference>
<reference evidence="6 7" key="1">
    <citation type="submission" date="2020-08" db="EMBL/GenBank/DDBJ databases">
        <title>The Agave Microbiome: Exploring the role of microbial communities in plant adaptations to desert environments.</title>
        <authorList>
            <person name="Partida-Martinez L.P."/>
        </authorList>
    </citation>
    <scope>NUCLEOTIDE SEQUENCE [LARGE SCALE GENOMIC DNA]</scope>
    <source>
        <strain evidence="6 7">RAS26</strain>
    </source>
</reference>
<accession>A0A7W4UI16</accession>
<dbReference type="Pfam" id="PF00440">
    <property type="entry name" value="TetR_N"/>
    <property type="match status" value="1"/>
</dbReference>
<dbReference type="GO" id="GO:0003677">
    <property type="term" value="F:DNA binding"/>
    <property type="evidence" value="ECO:0007669"/>
    <property type="project" value="UniProtKB-UniRule"/>
</dbReference>
<dbReference type="EMBL" id="JACHVX010000005">
    <property type="protein sequence ID" value="MBB2924552.1"/>
    <property type="molecule type" value="Genomic_DNA"/>
</dbReference>
<keyword evidence="2 4" id="KW-0238">DNA-binding</keyword>
<evidence type="ECO:0000256" key="2">
    <source>
        <dbReference type="ARBA" id="ARBA00023125"/>
    </source>
</evidence>
<feature type="domain" description="HTH tetR-type" evidence="5">
    <location>
        <begin position="13"/>
        <end position="73"/>
    </location>
</feature>
<evidence type="ECO:0000313" key="7">
    <source>
        <dbReference type="Proteomes" id="UP000518206"/>
    </source>
</evidence>
<evidence type="ECO:0000256" key="3">
    <source>
        <dbReference type="ARBA" id="ARBA00023163"/>
    </source>
</evidence>
<dbReference type="InterPro" id="IPR036271">
    <property type="entry name" value="Tet_transcr_reg_TetR-rel_C_sf"/>
</dbReference>
<keyword evidence="1" id="KW-0805">Transcription regulation</keyword>
<reference evidence="6 7" key="2">
    <citation type="submission" date="2020-08" db="EMBL/GenBank/DDBJ databases">
        <authorList>
            <person name="Partida-Martinez L."/>
            <person name="Huntemann M."/>
            <person name="Clum A."/>
            <person name="Wang J."/>
            <person name="Palaniappan K."/>
            <person name="Ritter S."/>
            <person name="Chen I.-M."/>
            <person name="Stamatis D."/>
            <person name="Reddy T."/>
            <person name="O'Malley R."/>
            <person name="Daum C."/>
            <person name="Shapiro N."/>
            <person name="Ivanova N."/>
            <person name="Kyrpides N."/>
            <person name="Woyke T."/>
        </authorList>
    </citation>
    <scope>NUCLEOTIDE SEQUENCE [LARGE SCALE GENOMIC DNA]</scope>
    <source>
        <strain evidence="6 7">RAS26</strain>
    </source>
</reference>
<dbReference type="PRINTS" id="PR00455">
    <property type="entry name" value="HTHTETR"/>
</dbReference>
<comment type="caution">
    <text evidence="6">The sequence shown here is derived from an EMBL/GenBank/DDBJ whole genome shotgun (WGS) entry which is preliminary data.</text>
</comment>
<evidence type="ECO:0000256" key="1">
    <source>
        <dbReference type="ARBA" id="ARBA00023015"/>
    </source>
</evidence>
<dbReference type="PANTHER" id="PTHR47506:SF3">
    <property type="entry name" value="HTH-TYPE TRANSCRIPTIONAL REGULATOR LMRA"/>
    <property type="match status" value="1"/>
</dbReference>
<dbReference type="PANTHER" id="PTHR47506">
    <property type="entry name" value="TRANSCRIPTIONAL REGULATORY PROTEIN"/>
    <property type="match status" value="1"/>
</dbReference>
<proteinExistence type="predicted"/>
<dbReference type="Gene3D" id="1.10.357.10">
    <property type="entry name" value="Tetracycline Repressor, domain 2"/>
    <property type="match status" value="1"/>
</dbReference>
<gene>
    <name evidence="6" type="ORF">FHR80_003485</name>
</gene>
<evidence type="ECO:0000313" key="6">
    <source>
        <dbReference type="EMBL" id="MBB2924552.1"/>
    </source>
</evidence>
<feature type="DNA-binding region" description="H-T-H motif" evidence="4">
    <location>
        <begin position="36"/>
        <end position="55"/>
    </location>
</feature>
<dbReference type="SUPFAM" id="SSF48498">
    <property type="entry name" value="Tetracyclin repressor-like, C-terminal domain"/>
    <property type="match status" value="1"/>
</dbReference>
<keyword evidence="3" id="KW-0804">Transcription</keyword>
<evidence type="ECO:0000256" key="4">
    <source>
        <dbReference type="PROSITE-ProRule" id="PRU00335"/>
    </source>
</evidence>
<evidence type="ECO:0000259" key="5">
    <source>
        <dbReference type="PROSITE" id="PS50977"/>
    </source>
</evidence>
<protein>
    <submittedName>
        <fullName evidence="6">AcrR family transcriptional regulator</fullName>
    </submittedName>
</protein>